<dbReference type="RefSeq" id="WP_118768710.1">
    <property type="nucleotide sequence ID" value="NZ_QWKP01000223.1"/>
</dbReference>
<comment type="caution">
    <text evidence="2">The sequence shown here is derived from an EMBL/GenBank/DDBJ whole genome shotgun (WGS) entry which is preliminary data.</text>
</comment>
<dbReference type="Proteomes" id="UP000283374">
    <property type="component" value="Unassembled WGS sequence"/>
</dbReference>
<evidence type="ECO:0000313" key="3">
    <source>
        <dbReference type="Proteomes" id="UP000283374"/>
    </source>
</evidence>
<reference evidence="2 3" key="1">
    <citation type="submission" date="2018-08" db="EMBL/GenBank/DDBJ databases">
        <title>Cellulomonas rhizosphaerae sp. nov., a novel actinomycete isolated from soil.</title>
        <authorList>
            <person name="Tian Y."/>
        </authorList>
    </citation>
    <scope>NUCLEOTIDE SEQUENCE [LARGE SCALE GENOMIC DNA]</scope>
    <source>
        <strain evidence="2 3">NEAU-TCZ24</strain>
    </source>
</reference>
<proteinExistence type="predicted"/>
<organism evidence="2 3">
    <name type="scientific">Cellulomonas rhizosphaerae</name>
    <dbReference type="NCBI Taxonomy" id="2293719"/>
    <lineage>
        <taxon>Bacteria</taxon>
        <taxon>Bacillati</taxon>
        <taxon>Actinomycetota</taxon>
        <taxon>Actinomycetes</taxon>
        <taxon>Micrococcales</taxon>
        <taxon>Cellulomonadaceae</taxon>
        <taxon>Cellulomonas</taxon>
    </lineage>
</organism>
<name>A0A413RH44_9CELL</name>
<keyword evidence="3" id="KW-1185">Reference proteome</keyword>
<protein>
    <submittedName>
        <fullName evidence="2">Uncharacterized protein</fullName>
    </submittedName>
</protein>
<evidence type="ECO:0000313" key="2">
    <source>
        <dbReference type="EMBL" id="RHA37098.1"/>
    </source>
</evidence>
<feature type="region of interest" description="Disordered" evidence="1">
    <location>
        <begin position="45"/>
        <end position="68"/>
    </location>
</feature>
<sequence>MTDLPRSEPGDDAARAAREALVGSAAPDASILAAVQDGLMSVPAPASWFDVPSQRQRPQPFTPPRRRA</sequence>
<evidence type="ECO:0000256" key="1">
    <source>
        <dbReference type="SAM" id="MobiDB-lite"/>
    </source>
</evidence>
<dbReference type="EMBL" id="QWKP01000223">
    <property type="protein sequence ID" value="RHA37098.1"/>
    <property type="molecule type" value="Genomic_DNA"/>
</dbReference>
<accession>A0A413RH44</accession>
<dbReference type="OrthoDB" id="4829772at2"/>
<dbReference type="AlphaFoldDB" id="A0A413RH44"/>
<gene>
    <name evidence="2" type="ORF">D1825_17560</name>
</gene>